<dbReference type="SUPFAM" id="SSF82549">
    <property type="entry name" value="DAK1/DegV-like"/>
    <property type="match status" value="1"/>
</dbReference>
<dbReference type="Gene3D" id="3.30.1180.20">
    <property type="entry name" value="Dihydroxyacetone kinase, domain 2"/>
    <property type="match status" value="1"/>
</dbReference>
<dbReference type="PANTHER" id="PTHR28629:SF4">
    <property type="entry name" value="TRIOKINASE_FMN CYCLASE"/>
    <property type="match status" value="1"/>
</dbReference>
<comment type="caution">
    <text evidence="2">The sequence shown here is derived from an EMBL/GenBank/DDBJ whole genome shotgun (WGS) entry which is preliminary data.</text>
</comment>
<sequence>MVVRQLINDPAGFVPEALEGLSRAHPDLIRWHEDPAYVVRAGDRAKPKVALVSGGGSGHEPLHTGFVGEGMLDAAVPGAVFASPTAFQVKAAITAADRGRGVLLIVKNYTGDVLNFRIAAELAADEGVEVATVLVDDDLATDGQEEGGPGRRGTAAVVAVEKICGAAAERGATLAELVKLGTRVAGSARTLALALESCTQPGQSRPSFELPGDEVEFGVGIHGEHGIGRRPFGPARELVPQLAAPIVEALGLGRGDGVLAIVNGLGATHALELSVVHRELAAFLDGAGIRLDRSLVGSYVTSLDMRGCSITLVRADEELTGLWDAPVRTPALTW</sequence>
<dbReference type="GO" id="GO:0047324">
    <property type="term" value="F:phosphoenolpyruvate-glycerone phosphotransferase activity"/>
    <property type="evidence" value="ECO:0007669"/>
    <property type="project" value="UniProtKB-EC"/>
</dbReference>
<dbReference type="InterPro" id="IPR004006">
    <property type="entry name" value="DhaK_dom"/>
</dbReference>
<keyword evidence="3" id="KW-1185">Reference proteome</keyword>
<dbReference type="Proteomes" id="UP001597419">
    <property type="component" value="Unassembled WGS sequence"/>
</dbReference>
<keyword evidence="2" id="KW-0418">Kinase</keyword>
<evidence type="ECO:0000313" key="3">
    <source>
        <dbReference type="Proteomes" id="UP001597419"/>
    </source>
</evidence>
<dbReference type="EMBL" id="JBHUKU010000017">
    <property type="protein sequence ID" value="MFD2462599.1"/>
    <property type="molecule type" value="Genomic_DNA"/>
</dbReference>
<name>A0ABW5GP02_9PSEU</name>
<dbReference type="Gene3D" id="3.40.50.10440">
    <property type="entry name" value="Dihydroxyacetone kinase, domain 1"/>
    <property type="match status" value="1"/>
</dbReference>
<protein>
    <submittedName>
        <fullName evidence="2">Dihydroxyacetone kinase subunit DhaK</fullName>
        <ecNumber evidence="2">2.7.1.121</ecNumber>
    </submittedName>
</protein>
<feature type="domain" description="DhaK" evidence="1">
    <location>
        <begin position="9"/>
        <end position="332"/>
    </location>
</feature>
<dbReference type="EC" id="2.7.1.121" evidence="2"/>
<dbReference type="PROSITE" id="PS51481">
    <property type="entry name" value="DHAK"/>
    <property type="match status" value="1"/>
</dbReference>
<gene>
    <name evidence="2" type="ORF">ACFSYJ_28585</name>
</gene>
<organism evidence="2 3">
    <name type="scientific">Amycolatopsis samaneae</name>
    <dbReference type="NCBI Taxonomy" id="664691"/>
    <lineage>
        <taxon>Bacteria</taxon>
        <taxon>Bacillati</taxon>
        <taxon>Actinomycetota</taxon>
        <taxon>Actinomycetes</taxon>
        <taxon>Pseudonocardiales</taxon>
        <taxon>Pseudonocardiaceae</taxon>
        <taxon>Amycolatopsis</taxon>
    </lineage>
</organism>
<proteinExistence type="predicted"/>
<dbReference type="InterPro" id="IPR050861">
    <property type="entry name" value="Dihydroxyacetone_Kinase"/>
</dbReference>
<keyword evidence="2" id="KW-0808">Transferase</keyword>
<reference evidence="3" key="1">
    <citation type="journal article" date="2019" name="Int. J. Syst. Evol. Microbiol.">
        <title>The Global Catalogue of Microorganisms (GCM) 10K type strain sequencing project: providing services to taxonomists for standard genome sequencing and annotation.</title>
        <authorList>
            <consortium name="The Broad Institute Genomics Platform"/>
            <consortium name="The Broad Institute Genome Sequencing Center for Infectious Disease"/>
            <person name="Wu L."/>
            <person name="Ma J."/>
        </authorList>
    </citation>
    <scope>NUCLEOTIDE SEQUENCE [LARGE SCALE GENOMIC DNA]</scope>
    <source>
        <strain evidence="3">CGMCC 4.7643</strain>
    </source>
</reference>
<evidence type="ECO:0000313" key="2">
    <source>
        <dbReference type="EMBL" id="MFD2462599.1"/>
    </source>
</evidence>
<dbReference type="PANTHER" id="PTHR28629">
    <property type="entry name" value="TRIOKINASE/FMN CYCLASE"/>
    <property type="match status" value="1"/>
</dbReference>
<evidence type="ECO:0000259" key="1">
    <source>
        <dbReference type="PROSITE" id="PS51481"/>
    </source>
</evidence>
<accession>A0ABW5GP02</accession>
<dbReference type="Pfam" id="PF02733">
    <property type="entry name" value="Dak1"/>
    <property type="match status" value="1"/>
</dbReference>
<dbReference type="RefSeq" id="WP_345403690.1">
    <property type="nucleotide sequence ID" value="NZ_BAABHG010000015.1"/>
</dbReference>